<dbReference type="Proteomes" id="UP000827092">
    <property type="component" value="Unassembled WGS sequence"/>
</dbReference>
<comment type="caution">
    <text evidence="1">The sequence shown here is derived from an EMBL/GenBank/DDBJ whole genome shotgun (WGS) entry which is preliminary data.</text>
</comment>
<organism evidence="1 2">
    <name type="scientific">Oedothorax gibbosus</name>
    <dbReference type="NCBI Taxonomy" id="931172"/>
    <lineage>
        <taxon>Eukaryota</taxon>
        <taxon>Metazoa</taxon>
        <taxon>Ecdysozoa</taxon>
        <taxon>Arthropoda</taxon>
        <taxon>Chelicerata</taxon>
        <taxon>Arachnida</taxon>
        <taxon>Araneae</taxon>
        <taxon>Araneomorphae</taxon>
        <taxon>Entelegynae</taxon>
        <taxon>Araneoidea</taxon>
        <taxon>Linyphiidae</taxon>
        <taxon>Erigoninae</taxon>
        <taxon>Oedothorax</taxon>
    </lineage>
</organism>
<keyword evidence="2" id="KW-1185">Reference proteome</keyword>
<evidence type="ECO:0008006" key="3">
    <source>
        <dbReference type="Google" id="ProtNLM"/>
    </source>
</evidence>
<sequence>MIENMELKKKRYPNPSTYSFNSRNMAWSTVTIDAGPPKRDVLKFNISPEYIKPFLKFLYTDKLYADDLT</sequence>
<gene>
    <name evidence="1" type="ORF">JTE90_004842</name>
</gene>
<proteinExistence type="predicted"/>
<name>A0AAV6URR5_9ARAC</name>
<reference evidence="1 2" key="1">
    <citation type="journal article" date="2022" name="Nat. Ecol. Evol.">
        <title>A masculinizing supergene underlies an exaggerated male reproductive morph in a spider.</title>
        <authorList>
            <person name="Hendrickx F."/>
            <person name="De Corte Z."/>
            <person name="Sonet G."/>
            <person name="Van Belleghem S.M."/>
            <person name="Kostlbacher S."/>
            <person name="Vangestel C."/>
        </authorList>
    </citation>
    <scope>NUCLEOTIDE SEQUENCE [LARGE SCALE GENOMIC DNA]</scope>
    <source>
        <strain evidence="1">W744_W776</strain>
    </source>
</reference>
<accession>A0AAV6URR5</accession>
<dbReference type="EMBL" id="JAFNEN010000299">
    <property type="protein sequence ID" value="KAG8186513.1"/>
    <property type="molecule type" value="Genomic_DNA"/>
</dbReference>
<evidence type="ECO:0000313" key="1">
    <source>
        <dbReference type="EMBL" id="KAG8186513.1"/>
    </source>
</evidence>
<protein>
    <recommendedName>
        <fullName evidence="3">BTB domain-containing protein</fullName>
    </recommendedName>
</protein>
<dbReference type="AlphaFoldDB" id="A0AAV6URR5"/>
<evidence type="ECO:0000313" key="2">
    <source>
        <dbReference type="Proteomes" id="UP000827092"/>
    </source>
</evidence>